<evidence type="ECO:0000313" key="6">
    <source>
        <dbReference type="Proteomes" id="UP001355056"/>
    </source>
</evidence>
<gene>
    <name evidence="5" type="ORF">SNE34_04085</name>
</gene>
<dbReference type="PANTHER" id="PTHR30408:SF12">
    <property type="entry name" value="TYPE I RESTRICTION ENZYME MJAVIII SPECIFICITY SUBUNIT"/>
    <property type="match status" value="1"/>
</dbReference>
<keyword evidence="2" id="KW-0680">Restriction system</keyword>
<dbReference type="EMBL" id="JAXGFP010000002">
    <property type="protein sequence ID" value="MEG3183192.1"/>
    <property type="molecule type" value="Genomic_DNA"/>
</dbReference>
<feature type="domain" description="Type I restriction modification DNA specificity" evidence="4">
    <location>
        <begin position="227"/>
        <end position="404"/>
    </location>
</feature>
<keyword evidence="5" id="KW-0378">Hydrolase</keyword>
<evidence type="ECO:0000256" key="2">
    <source>
        <dbReference type="ARBA" id="ARBA00022747"/>
    </source>
</evidence>
<comment type="similarity">
    <text evidence="1">Belongs to the type-I restriction system S methylase family.</text>
</comment>
<dbReference type="InterPro" id="IPR000055">
    <property type="entry name" value="Restrct_endonuc_typeI_TRD"/>
</dbReference>
<reference evidence="5 6" key="1">
    <citation type="journal article" date="2016" name="Int. J. Syst. Evol. Microbiol.">
        <title>Lysobacter erysipheiresistens sp. nov., an antagonist of powdery mildew, isolated from tobacco-cultivated soil.</title>
        <authorList>
            <person name="Xie B."/>
            <person name="Li T."/>
            <person name="Lin X."/>
            <person name="Wang C.J."/>
            <person name="Chen Y.J."/>
            <person name="Liu W.J."/>
            <person name="Zhao Z.W."/>
        </authorList>
    </citation>
    <scope>NUCLEOTIDE SEQUENCE [LARGE SCALE GENOMIC DNA]</scope>
    <source>
        <strain evidence="5 6">RS-LYSO-3</strain>
    </source>
</reference>
<comment type="caution">
    <text evidence="5">The sequence shown here is derived from an EMBL/GenBank/DDBJ whole genome shotgun (WGS) entry which is preliminary data.</text>
</comment>
<dbReference type="GO" id="GO:0004519">
    <property type="term" value="F:endonuclease activity"/>
    <property type="evidence" value="ECO:0007669"/>
    <property type="project" value="UniProtKB-KW"/>
</dbReference>
<keyword evidence="5" id="KW-0540">Nuclease</keyword>
<dbReference type="PANTHER" id="PTHR30408">
    <property type="entry name" value="TYPE-1 RESTRICTION ENZYME ECOKI SPECIFICITY PROTEIN"/>
    <property type="match status" value="1"/>
</dbReference>
<evidence type="ECO:0000256" key="3">
    <source>
        <dbReference type="ARBA" id="ARBA00023125"/>
    </source>
</evidence>
<dbReference type="Gene3D" id="1.10.287.1120">
    <property type="entry name" value="Bipartite methylase S protein"/>
    <property type="match status" value="1"/>
</dbReference>
<dbReference type="InterPro" id="IPR052021">
    <property type="entry name" value="Type-I_RS_S_subunit"/>
</dbReference>
<keyword evidence="5" id="KW-0255">Endonuclease</keyword>
<name>A0ABU7YW75_9GAMM</name>
<feature type="domain" description="Type I restriction modification DNA specificity" evidence="4">
    <location>
        <begin position="23"/>
        <end position="183"/>
    </location>
</feature>
<accession>A0ABU7YW75</accession>
<dbReference type="GO" id="GO:0016787">
    <property type="term" value="F:hydrolase activity"/>
    <property type="evidence" value="ECO:0007669"/>
    <property type="project" value="UniProtKB-KW"/>
</dbReference>
<dbReference type="Gene3D" id="3.90.220.20">
    <property type="entry name" value="DNA methylase specificity domains"/>
    <property type="match status" value="2"/>
</dbReference>
<dbReference type="SUPFAM" id="SSF116734">
    <property type="entry name" value="DNA methylase specificity domain"/>
    <property type="match status" value="2"/>
</dbReference>
<dbReference type="CDD" id="cd17287">
    <property type="entry name" value="RMtype1_S_EcoN10ORF171P_TRD2-CR2_like"/>
    <property type="match status" value="1"/>
</dbReference>
<evidence type="ECO:0000256" key="1">
    <source>
        <dbReference type="ARBA" id="ARBA00010923"/>
    </source>
</evidence>
<keyword evidence="3" id="KW-0238">DNA-binding</keyword>
<evidence type="ECO:0000259" key="4">
    <source>
        <dbReference type="Pfam" id="PF01420"/>
    </source>
</evidence>
<evidence type="ECO:0000313" key="5">
    <source>
        <dbReference type="EMBL" id="MEG3183192.1"/>
    </source>
</evidence>
<dbReference type="InterPro" id="IPR044946">
    <property type="entry name" value="Restrct_endonuc_typeI_TRD_sf"/>
</dbReference>
<keyword evidence="6" id="KW-1185">Reference proteome</keyword>
<dbReference type="EC" id="3.1.21.-" evidence="5"/>
<dbReference type="Pfam" id="PF01420">
    <property type="entry name" value="Methylase_S"/>
    <property type="match status" value="2"/>
</dbReference>
<protein>
    <submittedName>
        <fullName evidence="5">Restriction endonuclease subunit S</fullName>
        <ecNumber evidence="5">3.1.21.-</ecNumber>
    </submittedName>
</protein>
<sequence length="428" mass="46673">MTGRRQEAIYDLPLRQFGTDCHWHVQSLADAAFVMGGGTPDTGIAEFWNPPEIPWATPTDITGTQGNEIRTTERSISEAGLKQSTLVPSNSVLMTSRATIGVAKINRVPMAINQGFAALCPKEGYSTEYLFHLLDVLRPTLLRLGAGTTFLEASRREIRKVRLRMPDTNEQQRIAAALKLADDAIVRANVEWQAARKLKSALLSELLQTGLPGKHAKIVQSKKLKHPKGWTVAKLGKCGEWTAGGTPDRATKSFYEGSIPWVKSGEVNYCVVTETEEHLSEEGVSQTTCGVLPAGTLLIAMYGAGVTRGKVALLGIPASTNQAVAAFNGHAGIENEFVYYWFELNYQRVRSWAAGSNQDNLSGFLLKGLPIALPDHDEQMQIVKILKASDSAISALSEKIEALETVKRSLVQNLLTGKLRLPQDTAHA</sequence>
<dbReference type="Proteomes" id="UP001355056">
    <property type="component" value="Unassembled WGS sequence"/>
</dbReference>
<dbReference type="RefSeq" id="WP_332614980.1">
    <property type="nucleotide sequence ID" value="NZ_JAXGFP010000002.1"/>
</dbReference>
<proteinExistence type="inferred from homology"/>
<organism evidence="5 6">
    <name type="scientific">Novilysobacter erysipheiresistens</name>
    <dbReference type="NCBI Taxonomy" id="1749332"/>
    <lineage>
        <taxon>Bacteria</taxon>
        <taxon>Pseudomonadati</taxon>
        <taxon>Pseudomonadota</taxon>
        <taxon>Gammaproteobacteria</taxon>
        <taxon>Lysobacterales</taxon>
        <taxon>Lysobacteraceae</taxon>
        <taxon>Novilysobacter</taxon>
    </lineage>
</organism>